<dbReference type="InterPro" id="IPR001709">
    <property type="entry name" value="Flavoprot_Pyr_Nucl_cyt_Rdtase"/>
</dbReference>
<dbReference type="PROSITE" id="PS51384">
    <property type="entry name" value="FAD_FR"/>
    <property type="match status" value="1"/>
</dbReference>
<dbReference type="PRINTS" id="PR00371">
    <property type="entry name" value="FPNCR"/>
</dbReference>
<evidence type="ECO:0000313" key="9">
    <source>
        <dbReference type="EMBL" id="ORY38279.1"/>
    </source>
</evidence>
<dbReference type="OrthoDB" id="1856718at2759"/>
<dbReference type="SUPFAM" id="SSF52218">
    <property type="entry name" value="Flavoproteins"/>
    <property type="match status" value="1"/>
</dbReference>
<dbReference type="Pfam" id="PF00175">
    <property type="entry name" value="NAD_binding_1"/>
    <property type="match status" value="1"/>
</dbReference>
<dbReference type="GO" id="GO:0010181">
    <property type="term" value="F:FMN binding"/>
    <property type="evidence" value="ECO:0007669"/>
    <property type="project" value="InterPro"/>
</dbReference>
<dbReference type="SUPFAM" id="SSF52343">
    <property type="entry name" value="Ferredoxin reductase-like, C-terminal NADP-linked domain"/>
    <property type="match status" value="1"/>
</dbReference>
<dbReference type="Gene3D" id="3.40.50.80">
    <property type="entry name" value="Nucleotide-binding domain of ferredoxin-NADP reductase (FNR) module"/>
    <property type="match status" value="1"/>
</dbReference>
<dbReference type="InterPro" id="IPR017938">
    <property type="entry name" value="Riboflavin_synthase-like_b-brl"/>
</dbReference>
<dbReference type="GO" id="GO:0005829">
    <property type="term" value="C:cytosol"/>
    <property type="evidence" value="ECO:0007669"/>
    <property type="project" value="TreeGrafter"/>
</dbReference>
<dbReference type="SUPFAM" id="SSF63380">
    <property type="entry name" value="Riboflavin synthase domain-like"/>
    <property type="match status" value="1"/>
</dbReference>
<dbReference type="InterPro" id="IPR001433">
    <property type="entry name" value="OxRdtase_FAD/NAD-bd"/>
</dbReference>
<feature type="domain" description="FAD-binding FR-type" evidence="8">
    <location>
        <begin position="123"/>
        <end position="361"/>
    </location>
</feature>
<evidence type="ECO:0000313" key="10">
    <source>
        <dbReference type="Proteomes" id="UP000193920"/>
    </source>
</evidence>
<dbReference type="Gene3D" id="2.40.30.10">
    <property type="entry name" value="Translation factors"/>
    <property type="match status" value="1"/>
</dbReference>
<evidence type="ECO:0000256" key="1">
    <source>
        <dbReference type="ARBA" id="ARBA00001917"/>
    </source>
</evidence>
<evidence type="ECO:0000259" key="8">
    <source>
        <dbReference type="PROSITE" id="PS51384"/>
    </source>
</evidence>
<keyword evidence="10" id="KW-1185">Reference proteome</keyword>
<dbReference type="InterPro" id="IPR023173">
    <property type="entry name" value="NADPH_Cyt_P450_Rdtase_alpha"/>
</dbReference>
<comment type="cofactor">
    <cofactor evidence="2">
        <name>FAD</name>
        <dbReference type="ChEBI" id="CHEBI:57692"/>
    </cofactor>
</comment>
<dbReference type="InterPro" id="IPR008254">
    <property type="entry name" value="Flavodoxin/NO_synth"/>
</dbReference>
<dbReference type="Pfam" id="PF00667">
    <property type="entry name" value="FAD_binding_1"/>
    <property type="match status" value="1"/>
</dbReference>
<evidence type="ECO:0000256" key="2">
    <source>
        <dbReference type="ARBA" id="ARBA00001974"/>
    </source>
</evidence>
<organism evidence="9 10">
    <name type="scientific">Neocallimastix californiae</name>
    <dbReference type="NCBI Taxonomy" id="1754190"/>
    <lineage>
        <taxon>Eukaryota</taxon>
        <taxon>Fungi</taxon>
        <taxon>Fungi incertae sedis</taxon>
        <taxon>Chytridiomycota</taxon>
        <taxon>Chytridiomycota incertae sedis</taxon>
        <taxon>Neocallimastigomycetes</taxon>
        <taxon>Neocallimastigales</taxon>
        <taxon>Neocallimastigaceae</taxon>
        <taxon>Neocallimastix</taxon>
    </lineage>
</organism>
<evidence type="ECO:0000256" key="6">
    <source>
        <dbReference type="ARBA" id="ARBA00023002"/>
    </source>
</evidence>
<reference evidence="9 10" key="1">
    <citation type="submission" date="2016-08" db="EMBL/GenBank/DDBJ databases">
        <title>A Parts List for Fungal Cellulosomes Revealed by Comparative Genomics.</title>
        <authorList>
            <consortium name="DOE Joint Genome Institute"/>
            <person name="Haitjema C.H."/>
            <person name="Gilmore S.P."/>
            <person name="Henske J.K."/>
            <person name="Solomon K.V."/>
            <person name="De Groot R."/>
            <person name="Kuo A."/>
            <person name="Mondo S.J."/>
            <person name="Salamov A.A."/>
            <person name="Labutti K."/>
            <person name="Zhao Z."/>
            <person name="Chiniquy J."/>
            <person name="Barry K."/>
            <person name="Brewer H.M."/>
            <person name="Purvine S.O."/>
            <person name="Wright A.T."/>
            <person name="Boxma B."/>
            <person name="Van Alen T."/>
            <person name="Hackstein J.H."/>
            <person name="Baker S.E."/>
            <person name="Grigoriev I.V."/>
            <person name="O'Malley M.A."/>
        </authorList>
    </citation>
    <scope>NUCLEOTIDE SEQUENCE [LARGE SCALE GENOMIC DNA]</scope>
    <source>
        <strain evidence="9 10">G1</strain>
    </source>
</reference>
<keyword evidence="3" id="KW-0285">Flavoprotein</keyword>
<dbReference type="InterPro" id="IPR039261">
    <property type="entry name" value="FNR_nucleotide-bd"/>
</dbReference>
<comment type="caution">
    <text evidence="9">The sequence shown here is derived from an EMBL/GenBank/DDBJ whole genome shotgun (WGS) entry which is preliminary data.</text>
</comment>
<dbReference type="GO" id="GO:0050660">
    <property type="term" value="F:flavin adenine dinucleotide binding"/>
    <property type="evidence" value="ECO:0007669"/>
    <property type="project" value="TreeGrafter"/>
</dbReference>
<keyword evidence="5" id="KW-0521">NADP</keyword>
<dbReference type="InterPro" id="IPR017927">
    <property type="entry name" value="FAD-bd_FR_type"/>
</dbReference>
<keyword evidence="4" id="KW-0274">FAD</keyword>
<gene>
    <name evidence="9" type="ORF">LY90DRAFT_623911</name>
</gene>
<sequence length="506" mass="57623">MKEFWNYLLREDLPGYILSTIHFAVFGCGDSRFKLFNAPSKRLYRRLLQLGANSINERGIGDASNENGHYQTLYPWIEDLKKNLEEKGLVGSAHDVQSVPNYSIEFLDNADLSNADSSVRNNKNGDIFEVIKNDRITPSDYFRDTRRVDLKNSNNLSYNPGDIIDIIPVNIKSEVAEAITKLHWEELADKPFTIKANGNTELSEDWKSTQTLRKLLENSLDIFGIPNLKMARSLFSILKNKLSDTEKTKISDIESYIKNCVNDKKSILDVLCEFPTKDLKIEEIIEIIPVIKARSYSIASSRKVSGDNIIELIIGINDYTTANNEQRFGIATKWISTLKPTEKVYGEVKEGVMKFSSFAEQPVIMICTGTGIASIRSCLQERVSQGQKENYLFFGFRNTNSDDYFIDELKKYANEGNVELYLAASRDQAEKVYVNHKLEENSKLVYELISQKNAHIIVSGNINTLPSSVKTALRDIYMKEGNYSLDQATKAIQDLEDKEVYQEECY</sequence>
<dbReference type="Proteomes" id="UP000193920">
    <property type="component" value="Unassembled WGS sequence"/>
</dbReference>
<evidence type="ECO:0000256" key="5">
    <source>
        <dbReference type="ARBA" id="ARBA00022857"/>
    </source>
</evidence>
<comment type="cofactor">
    <cofactor evidence="1">
        <name>FMN</name>
        <dbReference type="ChEBI" id="CHEBI:58210"/>
    </cofactor>
</comment>
<keyword evidence="6" id="KW-0560">Oxidoreductase</keyword>
<dbReference type="AlphaFoldDB" id="A0A1Y2BU52"/>
<dbReference type="Pfam" id="PF00258">
    <property type="entry name" value="Flavodoxin_1"/>
    <property type="match status" value="1"/>
</dbReference>
<dbReference type="InterPro" id="IPR003097">
    <property type="entry name" value="CysJ-like_FAD-binding"/>
</dbReference>
<protein>
    <submittedName>
        <fullName evidence="9">Riboflavin synthase domain-like protein</fullName>
    </submittedName>
</protein>
<dbReference type="PROSITE" id="PS51257">
    <property type="entry name" value="PROKAR_LIPOPROTEIN"/>
    <property type="match status" value="1"/>
</dbReference>
<feature type="domain" description="Flavodoxin-like" evidence="7">
    <location>
        <begin position="1"/>
        <end position="81"/>
    </location>
</feature>
<dbReference type="EMBL" id="MCOG01000137">
    <property type="protein sequence ID" value="ORY38279.1"/>
    <property type="molecule type" value="Genomic_DNA"/>
</dbReference>
<dbReference type="PANTHER" id="PTHR19384">
    <property type="entry name" value="NITRIC OXIDE SYNTHASE-RELATED"/>
    <property type="match status" value="1"/>
</dbReference>
<evidence type="ECO:0000259" key="7">
    <source>
        <dbReference type="PROSITE" id="PS50902"/>
    </source>
</evidence>
<dbReference type="GO" id="GO:0016491">
    <property type="term" value="F:oxidoreductase activity"/>
    <property type="evidence" value="ECO:0007669"/>
    <property type="project" value="UniProtKB-KW"/>
</dbReference>
<evidence type="ECO:0000256" key="3">
    <source>
        <dbReference type="ARBA" id="ARBA00022630"/>
    </source>
</evidence>
<dbReference type="STRING" id="1754190.A0A1Y2BU52"/>
<dbReference type="InterPro" id="IPR029039">
    <property type="entry name" value="Flavoprotein-like_sf"/>
</dbReference>
<dbReference type="PANTHER" id="PTHR19384:SF10">
    <property type="entry name" value="NADPH-DEPENDENT DIFLAVIN OXIDOREDUCTASE 1"/>
    <property type="match status" value="1"/>
</dbReference>
<accession>A0A1Y2BU52</accession>
<dbReference type="PROSITE" id="PS50902">
    <property type="entry name" value="FLAVODOXIN_LIKE"/>
    <property type="match status" value="1"/>
</dbReference>
<evidence type="ECO:0000256" key="4">
    <source>
        <dbReference type="ARBA" id="ARBA00022827"/>
    </source>
</evidence>
<proteinExistence type="predicted"/>
<dbReference type="Gene3D" id="3.40.50.360">
    <property type="match status" value="1"/>
</dbReference>
<dbReference type="Gene3D" id="1.20.990.10">
    <property type="entry name" value="NADPH-cytochrome p450 Reductase, Chain A, domain 3"/>
    <property type="match status" value="1"/>
</dbReference>
<name>A0A1Y2BU52_9FUNG</name>